<feature type="signal peptide" evidence="14">
    <location>
        <begin position="1"/>
        <end position="20"/>
    </location>
</feature>
<keyword evidence="12" id="KW-0998">Cell outer membrane</keyword>
<dbReference type="GO" id="GO:0009279">
    <property type="term" value="C:cell outer membrane"/>
    <property type="evidence" value="ECO:0007669"/>
    <property type="project" value="UniProtKB-SubCell"/>
</dbReference>
<comment type="subcellular location">
    <subcellularLocation>
        <location evidence="1">Cell outer membrane</location>
        <topology evidence="1">Lipid-anchor</topology>
    </subcellularLocation>
</comment>
<dbReference type="InterPro" id="IPR012640">
    <property type="entry name" value="Membr_lipoprot_lipid_attach_CS"/>
</dbReference>
<keyword evidence="8" id="KW-0653">Protein transport</keyword>
<comment type="similarity">
    <text evidence="2">Belongs to the LolB family.</text>
</comment>
<keyword evidence="7 14" id="KW-0732">Signal</keyword>
<name>A0A6L6PQD4_9BURK</name>
<evidence type="ECO:0000256" key="4">
    <source>
        <dbReference type="ARBA" id="ARBA00016202"/>
    </source>
</evidence>
<reference evidence="15 16" key="1">
    <citation type="submission" date="2019-11" db="EMBL/GenBank/DDBJ databases">
        <title>Type strains purchased from KCTC, JCM and DSMZ.</title>
        <authorList>
            <person name="Lu H."/>
        </authorList>
    </citation>
    <scope>NUCLEOTIDE SEQUENCE [LARGE SCALE GENOMIC DNA]</scope>
    <source>
        <strain evidence="15 16">KCTC 22382</strain>
    </source>
</reference>
<evidence type="ECO:0000256" key="1">
    <source>
        <dbReference type="ARBA" id="ARBA00004459"/>
    </source>
</evidence>
<dbReference type="Pfam" id="PF03550">
    <property type="entry name" value="LolB"/>
    <property type="match status" value="1"/>
</dbReference>
<evidence type="ECO:0000256" key="5">
    <source>
        <dbReference type="ARBA" id="ARBA00017922"/>
    </source>
</evidence>
<evidence type="ECO:0000256" key="9">
    <source>
        <dbReference type="ARBA" id="ARBA00023136"/>
    </source>
</evidence>
<dbReference type="Gene3D" id="2.50.20.10">
    <property type="entry name" value="Lipoprotein localisation LolA/LolB/LppX"/>
    <property type="match status" value="1"/>
</dbReference>
<evidence type="ECO:0000256" key="8">
    <source>
        <dbReference type="ARBA" id="ARBA00022927"/>
    </source>
</evidence>
<dbReference type="EMBL" id="WNKY01000045">
    <property type="protein sequence ID" value="MTV41019.1"/>
    <property type="molecule type" value="Genomic_DNA"/>
</dbReference>
<evidence type="ECO:0000256" key="6">
    <source>
        <dbReference type="ARBA" id="ARBA00022448"/>
    </source>
</evidence>
<accession>A0A6L6PQD4</accession>
<dbReference type="CDD" id="cd16326">
    <property type="entry name" value="LolB"/>
    <property type="match status" value="1"/>
</dbReference>
<dbReference type="Proteomes" id="UP000475582">
    <property type="component" value="Unassembled WGS sequence"/>
</dbReference>
<evidence type="ECO:0000256" key="12">
    <source>
        <dbReference type="ARBA" id="ARBA00023237"/>
    </source>
</evidence>
<evidence type="ECO:0000256" key="10">
    <source>
        <dbReference type="ARBA" id="ARBA00023139"/>
    </source>
</evidence>
<dbReference type="AlphaFoldDB" id="A0A6L6PQD4"/>
<comment type="caution">
    <text evidence="15">The sequence shown here is derived from an EMBL/GenBank/DDBJ whole genome shotgun (WGS) entry which is preliminary data.</text>
</comment>
<dbReference type="OrthoDB" id="9797618at2"/>
<organism evidence="15 16">
    <name type="scientific">Duganella radicis</name>
    <dbReference type="NCBI Taxonomy" id="551988"/>
    <lineage>
        <taxon>Bacteria</taxon>
        <taxon>Pseudomonadati</taxon>
        <taxon>Pseudomonadota</taxon>
        <taxon>Betaproteobacteria</taxon>
        <taxon>Burkholderiales</taxon>
        <taxon>Oxalobacteraceae</taxon>
        <taxon>Telluria group</taxon>
        <taxon>Duganella</taxon>
    </lineage>
</organism>
<keyword evidence="6" id="KW-0813">Transport</keyword>
<evidence type="ECO:0000256" key="3">
    <source>
        <dbReference type="ARBA" id="ARBA00011245"/>
    </source>
</evidence>
<dbReference type="GO" id="GO:0015031">
    <property type="term" value="P:protein transport"/>
    <property type="evidence" value="ECO:0007669"/>
    <property type="project" value="UniProtKB-KW"/>
</dbReference>
<dbReference type="Pfam" id="PF08139">
    <property type="entry name" value="LPAM_1"/>
    <property type="match status" value="1"/>
</dbReference>
<keyword evidence="13 15" id="KW-0449">Lipoprotein</keyword>
<dbReference type="PROSITE" id="PS51257">
    <property type="entry name" value="PROKAR_LIPOPROTEIN"/>
    <property type="match status" value="1"/>
</dbReference>
<gene>
    <name evidence="15" type="ORF">GM676_25985</name>
</gene>
<keyword evidence="11" id="KW-0143">Chaperone</keyword>
<dbReference type="InterPro" id="IPR029046">
    <property type="entry name" value="LolA/LolB/LppX"/>
</dbReference>
<evidence type="ECO:0000256" key="7">
    <source>
        <dbReference type="ARBA" id="ARBA00022729"/>
    </source>
</evidence>
<dbReference type="RefSeq" id="WP_155467108.1">
    <property type="nucleotide sequence ID" value="NZ_WNKY01000045.1"/>
</dbReference>
<dbReference type="SUPFAM" id="SSF89392">
    <property type="entry name" value="Prokaryotic lipoproteins and lipoprotein localization factors"/>
    <property type="match status" value="1"/>
</dbReference>
<evidence type="ECO:0000313" key="15">
    <source>
        <dbReference type="EMBL" id="MTV41019.1"/>
    </source>
</evidence>
<evidence type="ECO:0000256" key="14">
    <source>
        <dbReference type="SAM" id="SignalP"/>
    </source>
</evidence>
<evidence type="ECO:0000256" key="11">
    <source>
        <dbReference type="ARBA" id="ARBA00023186"/>
    </source>
</evidence>
<comment type="subunit">
    <text evidence="3">Monomer.</text>
</comment>
<keyword evidence="9" id="KW-0472">Membrane</keyword>
<sequence>MKRPLLIALAMAVLAGCATTPSVPRSTAAVAAYQDNIELAGGIFISYTRDGKREPLNGSFVWRQTKTNTDIRLNSPTGQTVAVINVTPRSATLTESGKPPKSAPDVDTLTAQTLGWTLPVSGMRDWLQGYATDRDGKRFVASPANNNVITRDGWKLEYVSWQDDSAAVPQPKRIDATRIVLGEAVDDMQIRVVIRPQ</sequence>
<keyword evidence="16" id="KW-1185">Reference proteome</keyword>
<evidence type="ECO:0000256" key="2">
    <source>
        <dbReference type="ARBA" id="ARBA00009696"/>
    </source>
</evidence>
<evidence type="ECO:0000256" key="13">
    <source>
        <dbReference type="ARBA" id="ARBA00023288"/>
    </source>
</evidence>
<evidence type="ECO:0000313" key="16">
    <source>
        <dbReference type="Proteomes" id="UP000475582"/>
    </source>
</evidence>
<keyword evidence="10" id="KW-0564">Palmitate</keyword>
<proteinExistence type="inferred from homology"/>
<protein>
    <recommendedName>
        <fullName evidence="4">Outer-membrane lipoprotein LolB</fullName>
    </recommendedName>
    <alternativeName>
        <fullName evidence="5">Type IV secretion system putative lipoprotein virB7</fullName>
    </alternativeName>
</protein>
<feature type="chain" id="PRO_5026924232" description="Outer-membrane lipoprotein LolB" evidence="14">
    <location>
        <begin position="21"/>
        <end position="197"/>
    </location>
</feature>
<dbReference type="InterPro" id="IPR004565">
    <property type="entry name" value="OM_lipoprot_LolB"/>
</dbReference>